<keyword evidence="1" id="KW-0812">Transmembrane</keyword>
<evidence type="ECO:0000313" key="3">
    <source>
        <dbReference type="EMBL" id="QQR93162.1"/>
    </source>
</evidence>
<evidence type="ECO:0000256" key="1">
    <source>
        <dbReference type="SAM" id="Phobius"/>
    </source>
</evidence>
<reference evidence="3" key="1">
    <citation type="submission" date="2020-11" db="EMBL/GenBank/DDBJ databases">
        <title>Connecting structure to function with the recovery of over 1000 high-quality activated sludge metagenome-assembled genomes encoding full-length rRNA genes using long-read sequencing.</title>
        <authorList>
            <person name="Singleton C.M."/>
            <person name="Petriglieri F."/>
            <person name="Kristensen J.M."/>
            <person name="Kirkegaard R.H."/>
            <person name="Michaelsen T.Y."/>
            <person name="Andersen M.H."/>
            <person name="Karst S.M."/>
            <person name="Dueholm M.S."/>
            <person name="Nielsen P.H."/>
            <person name="Albertsen M."/>
        </authorList>
    </citation>
    <scope>NUCLEOTIDE SEQUENCE</scope>
    <source>
        <strain evidence="3">Fred_18-Q3-R57-64_BAT3C.431</strain>
    </source>
</reference>
<name>A0A7T9DKT7_9ARCH</name>
<dbReference type="Gene3D" id="3.90.550.10">
    <property type="entry name" value="Spore Coat Polysaccharide Biosynthesis Protein SpsA, Chain A"/>
    <property type="match status" value="1"/>
</dbReference>
<sequence>MKLVVMIPAFNEESTIAKVIDEIPKKIKGISEIQVLVINDGSRDNTAKKAREKGAEVITHTTNCGLAKTFQDGLNYAVLEMHADIVVNTDADLQYNQQQIPELVQPILEKRADIVLGSRFAGWIEEMPLQKKWGNRLATWAVSMVSGVKISDGQTGFRSFTREAALRLNVLSTYTYTQETILQAARHKLKMVEIPIDFRKRADHSRLISSVWGYARRSILTLLMGYLSYKPLKAFLAMGGIISLLGVGTGMFVLHHFWLTGMVTPHVPAAILASVLILFGAQIMFLGLIAETIKQSRSIQEEVLYHEKKAMLALSTKKKGGTE</sequence>
<feature type="domain" description="Glycosyltransferase 2-like" evidence="2">
    <location>
        <begin position="5"/>
        <end position="141"/>
    </location>
</feature>
<accession>A0A7T9DKT7</accession>
<keyword evidence="1" id="KW-1133">Transmembrane helix</keyword>
<dbReference type="Pfam" id="PF00535">
    <property type="entry name" value="Glycos_transf_2"/>
    <property type="match status" value="1"/>
</dbReference>
<feature type="transmembrane region" description="Helical" evidence="1">
    <location>
        <begin position="270"/>
        <end position="290"/>
    </location>
</feature>
<dbReference type="AlphaFoldDB" id="A0A7T9DKT7"/>
<evidence type="ECO:0000259" key="2">
    <source>
        <dbReference type="Pfam" id="PF00535"/>
    </source>
</evidence>
<dbReference type="PANTHER" id="PTHR48090">
    <property type="entry name" value="UNDECAPRENYL-PHOSPHATE 4-DEOXY-4-FORMAMIDO-L-ARABINOSE TRANSFERASE-RELATED"/>
    <property type="match status" value="1"/>
</dbReference>
<feature type="transmembrane region" description="Helical" evidence="1">
    <location>
        <begin position="234"/>
        <end position="258"/>
    </location>
</feature>
<organism evidence="3">
    <name type="scientific">Candidatus Iainarchaeum sp</name>
    <dbReference type="NCBI Taxonomy" id="3101447"/>
    <lineage>
        <taxon>Archaea</taxon>
        <taxon>Candidatus Iainarchaeota</taxon>
        <taxon>Candidatus Iainarchaeia</taxon>
        <taxon>Candidatus Iainarchaeales</taxon>
        <taxon>Candidatus Iainarchaeaceae</taxon>
        <taxon>Candidatus Iainarchaeum</taxon>
    </lineage>
</organism>
<dbReference type="InterPro" id="IPR001173">
    <property type="entry name" value="Glyco_trans_2-like"/>
</dbReference>
<dbReference type="PANTHER" id="PTHR48090:SF7">
    <property type="entry name" value="RFBJ PROTEIN"/>
    <property type="match status" value="1"/>
</dbReference>
<dbReference type="SUPFAM" id="SSF53448">
    <property type="entry name" value="Nucleotide-diphospho-sugar transferases"/>
    <property type="match status" value="1"/>
</dbReference>
<dbReference type="InterPro" id="IPR029044">
    <property type="entry name" value="Nucleotide-diphossugar_trans"/>
</dbReference>
<protein>
    <submittedName>
        <fullName evidence="3">Glycosyltransferase family 2 protein</fullName>
    </submittedName>
</protein>
<keyword evidence="3" id="KW-0808">Transferase</keyword>
<dbReference type="Proteomes" id="UP000596004">
    <property type="component" value="Chromosome"/>
</dbReference>
<dbReference type="CDD" id="cd04179">
    <property type="entry name" value="DPM_DPG-synthase_like"/>
    <property type="match status" value="1"/>
</dbReference>
<keyword evidence="1" id="KW-0472">Membrane</keyword>
<dbReference type="EMBL" id="CP064981">
    <property type="protein sequence ID" value="QQR93162.1"/>
    <property type="molecule type" value="Genomic_DNA"/>
</dbReference>
<gene>
    <name evidence="3" type="ORF">IPJ89_02905</name>
</gene>
<proteinExistence type="predicted"/>
<dbReference type="InterPro" id="IPR050256">
    <property type="entry name" value="Glycosyltransferase_2"/>
</dbReference>
<dbReference type="GO" id="GO:0016740">
    <property type="term" value="F:transferase activity"/>
    <property type="evidence" value="ECO:0007669"/>
    <property type="project" value="UniProtKB-KW"/>
</dbReference>